<evidence type="ECO:0000313" key="3">
    <source>
        <dbReference type="EMBL" id="KDE38512.1"/>
    </source>
</evidence>
<dbReference type="Gene3D" id="3.40.1620.10">
    <property type="entry name" value="YefM-like domain"/>
    <property type="match status" value="1"/>
</dbReference>
<dbReference type="OrthoDB" id="5297687at2"/>
<dbReference type="InterPro" id="IPR051405">
    <property type="entry name" value="phD/YefM_antitoxin"/>
</dbReference>
<dbReference type="RefSeq" id="WP_036549808.1">
    <property type="nucleotide sequence ID" value="NZ_JMSZ01000042.1"/>
</dbReference>
<evidence type="ECO:0000256" key="1">
    <source>
        <dbReference type="ARBA" id="ARBA00009981"/>
    </source>
</evidence>
<gene>
    <name evidence="3" type="ORF">ADINL_2967</name>
</gene>
<comment type="function">
    <text evidence="2">Antitoxin component of a type II toxin-antitoxin (TA) system.</text>
</comment>
<evidence type="ECO:0000313" key="4">
    <source>
        <dbReference type="Proteomes" id="UP000027318"/>
    </source>
</evidence>
<accession>A0A063Y1Z4</accession>
<dbReference type="PANTHER" id="PTHR33713">
    <property type="entry name" value="ANTITOXIN YAFN-RELATED"/>
    <property type="match status" value="1"/>
</dbReference>
<keyword evidence="4" id="KW-1185">Reference proteome</keyword>
<dbReference type="Pfam" id="PF02604">
    <property type="entry name" value="PhdYeFM_antitox"/>
    <property type="match status" value="1"/>
</dbReference>
<dbReference type="AlphaFoldDB" id="A0A063Y1Z4"/>
<dbReference type="SUPFAM" id="SSF143120">
    <property type="entry name" value="YefM-like"/>
    <property type="match status" value="1"/>
</dbReference>
<evidence type="ECO:0000256" key="2">
    <source>
        <dbReference type="RuleBase" id="RU362080"/>
    </source>
</evidence>
<dbReference type="InterPro" id="IPR036165">
    <property type="entry name" value="YefM-like_sf"/>
</dbReference>
<dbReference type="PANTHER" id="PTHR33713:SF10">
    <property type="entry name" value="ANTITOXIN YAFN"/>
    <property type="match status" value="1"/>
</dbReference>
<dbReference type="NCBIfam" id="TIGR01552">
    <property type="entry name" value="phd_fam"/>
    <property type="match status" value="1"/>
</dbReference>
<sequence length="83" mass="9077">MRQVLADFSVSISELKKNPSALLSQASGSPIAVLNHNKPAAYLVPAETYEALMDMVDDYELAQLVEERRGDKDQAIAVSLDDL</sequence>
<dbReference type="EMBL" id="JMSZ01000042">
    <property type="protein sequence ID" value="KDE38512.1"/>
    <property type="molecule type" value="Genomic_DNA"/>
</dbReference>
<comment type="similarity">
    <text evidence="1 2">Belongs to the phD/YefM antitoxin family.</text>
</comment>
<protein>
    <recommendedName>
        <fullName evidence="2">Antitoxin</fullName>
    </recommendedName>
</protein>
<organism evidence="3 4">
    <name type="scientific">Nitrincola lacisaponensis</name>
    <dbReference type="NCBI Taxonomy" id="267850"/>
    <lineage>
        <taxon>Bacteria</taxon>
        <taxon>Pseudomonadati</taxon>
        <taxon>Pseudomonadota</taxon>
        <taxon>Gammaproteobacteria</taxon>
        <taxon>Oceanospirillales</taxon>
        <taxon>Oceanospirillaceae</taxon>
        <taxon>Nitrincola</taxon>
    </lineage>
</organism>
<reference evidence="3 4" key="1">
    <citation type="journal article" date="2005" name="Int. J. Syst. Evol. Microbiol.">
        <title>Nitrincola lacisaponensis gen. nov., sp. nov., a novel alkaliphilic bacterium isolated from an alkaline, saline lake.</title>
        <authorList>
            <person name="Dimitriu P.A."/>
            <person name="Shukla S.K."/>
            <person name="Conradt J."/>
            <person name="Marquez M.C."/>
            <person name="Ventosa A."/>
            <person name="Maglia A."/>
            <person name="Peyton B.M."/>
            <person name="Pinkart H.C."/>
            <person name="Mormile M.R."/>
        </authorList>
    </citation>
    <scope>NUCLEOTIDE SEQUENCE [LARGE SCALE GENOMIC DNA]</scope>
    <source>
        <strain evidence="3 4">4CA</strain>
    </source>
</reference>
<dbReference type="InterPro" id="IPR006442">
    <property type="entry name" value="Antitoxin_Phd/YefM"/>
</dbReference>
<proteinExistence type="inferred from homology"/>
<dbReference type="PATRIC" id="fig|267850.7.peg.2918"/>
<dbReference type="STRING" id="267850.ADINL_2967"/>
<dbReference type="Proteomes" id="UP000027318">
    <property type="component" value="Unassembled WGS sequence"/>
</dbReference>
<name>A0A063Y1Z4_9GAMM</name>
<comment type="caution">
    <text evidence="3">The sequence shown here is derived from an EMBL/GenBank/DDBJ whole genome shotgun (WGS) entry which is preliminary data.</text>
</comment>